<dbReference type="AlphaFoldDB" id="A0AAD7DDL9"/>
<evidence type="ECO:0008006" key="4">
    <source>
        <dbReference type="Google" id="ProtNLM"/>
    </source>
</evidence>
<protein>
    <recommendedName>
        <fullName evidence="4">Proteophosphoglycan ppg4</fullName>
    </recommendedName>
</protein>
<evidence type="ECO:0000256" key="1">
    <source>
        <dbReference type="SAM" id="SignalP"/>
    </source>
</evidence>
<feature type="chain" id="PRO_5041901247" description="Proteophosphoglycan ppg4" evidence="1">
    <location>
        <begin position="23"/>
        <end position="359"/>
    </location>
</feature>
<name>A0AAD7DDL9_MYCRO</name>
<accession>A0AAD7DDL9</accession>
<evidence type="ECO:0000313" key="3">
    <source>
        <dbReference type="Proteomes" id="UP001221757"/>
    </source>
</evidence>
<gene>
    <name evidence="2" type="ORF">B0H17DRAFT_1067070</name>
</gene>
<evidence type="ECO:0000313" key="2">
    <source>
        <dbReference type="EMBL" id="KAJ7689128.1"/>
    </source>
</evidence>
<comment type="caution">
    <text evidence="2">The sequence shown here is derived from an EMBL/GenBank/DDBJ whole genome shotgun (WGS) entry which is preliminary data.</text>
</comment>
<keyword evidence="1" id="KW-0732">Signal</keyword>
<feature type="signal peptide" evidence="1">
    <location>
        <begin position="1"/>
        <end position="22"/>
    </location>
</feature>
<reference evidence="2" key="1">
    <citation type="submission" date="2023-03" db="EMBL/GenBank/DDBJ databases">
        <title>Massive genome expansion in bonnet fungi (Mycena s.s.) driven by repeated elements and novel gene families across ecological guilds.</title>
        <authorList>
            <consortium name="Lawrence Berkeley National Laboratory"/>
            <person name="Harder C.B."/>
            <person name="Miyauchi S."/>
            <person name="Viragh M."/>
            <person name="Kuo A."/>
            <person name="Thoen E."/>
            <person name="Andreopoulos B."/>
            <person name="Lu D."/>
            <person name="Skrede I."/>
            <person name="Drula E."/>
            <person name="Henrissat B."/>
            <person name="Morin E."/>
            <person name="Kohler A."/>
            <person name="Barry K."/>
            <person name="LaButti K."/>
            <person name="Morin E."/>
            <person name="Salamov A."/>
            <person name="Lipzen A."/>
            <person name="Mereny Z."/>
            <person name="Hegedus B."/>
            <person name="Baldrian P."/>
            <person name="Stursova M."/>
            <person name="Weitz H."/>
            <person name="Taylor A."/>
            <person name="Grigoriev I.V."/>
            <person name="Nagy L.G."/>
            <person name="Martin F."/>
            <person name="Kauserud H."/>
        </authorList>
    </citation>
    <scope>NUCLEOTIDE SEQUENCE</scope>
    <source>
        <strain evidence="2">CBHHK067</strain>
    </source>
</reference>
<organism evidence="2 3">
    <name type="scientific">Mycena rosella</name>
    <name type="common">Pink bonnet</name>
    <name type="synonym">Agaricus rosellus</name>
    <dbReference type="NCBI Taxonomy" id="1033263"/>
    <lineage>
        <taxon>Eukaryota</taxon>
        <taxon>Fungi</taxon>
        <taxon>Dikarya</taxon>
        <taxon>Basidiomycota</taxon>
        <taxon>Agaricomycotina</taxon>
        <taxon>Agaricomycetes</taxon>
        <taxon>Agaricomycetidae</taxon>
        <taxon>Agaricales</taxon>
        <taxon>Marasmiineae</taxon>
        <taxon>Mycenaceae</taxon>
        <taxon>Mycena</taxon>
    </lineage>
</organism>
<proteinExistence type="predicted"/>
<keyword evidence="3" id="KW-1185">Reference proteome</keyword>
<dbReference type="Proteomes" id="UP001221757">
    <property type="component" value="Unassembled WGS sequence"/>
</dbReference>
<dbReference type="EMBL" id="JARKIE010000074">
    <property type="protein sequence ID" value="KAJ7689128.1"/>
    <property type="molecule type" value="Genomic_DNA"/>
</dbReference>
<sequence length="359" mass="40151">MLFAVLKVLLATFLHSPTACFASDGDAQAFLVPTGLQEGTYIATGLPAILELAAYLDLHPDLPVTRLLLADVTPHDLATNFGVITCGIPPDDATALLTDAQEDWLADVAYNNAKADRHRKRAIRDFTAPVARILARAAPSLEALSFLLYRWAGDGEEDRRLSVLDREFPALRWFTFRNGGYKDDGDPFSIMQFAARTPGLSHLHVVGEPVRSLAALRDGFPHLTHLRISGFNFLFQLPEELQPDPADFYSMTSAAPFSVPGNITVIVQPGFDDLFHSGGAHIPLYQYRQLFRRLADDPAVHLRLPIEEDYCKYSHFNGLFPVGRAIAEFEEEAEWSIPLQKCTDDECWWIRRCTCQMCE</sequence>